<keyword evidence="4" id="KW-1185">Reference proteome</keyword>
<evidence type="ECO:0000313" key="3">
    <source>
        <dbReference type="EMBL" id="PAX58062.1"/>
    </source>
</evidence>
<gene>
    <name evidence="3" type="ORF">CK510_08470</name>
</gene>
<organism evidence="3 4">
    <name type="scientific">Brunnivagina elsteri CCALA 953</name>
    <dbReference type="NCBI Taxonomy" id="987040"/>
    <lineage>
        <taxon>Bacteria</taxon>
        <taxon>Bacillati</taxon>
        <taxon>Cyanobacteriota</taxon>
        <taxon>Cyanophyceae</taxon>
        <taxon>Nostocales</taxon>
        <taxon>Calotrichaceae</taxon>
        <taxon>Brunnivagina</taxon>
    </lineage>
</organism>
<comment type="caution">
    <text evidence="3">The sequence shown here is derived from an EMBL/GenBank/DDBJ whole genome shotgun (WGS) entry which is preliminary data.</text>
</comment>
<keyword evidence="2" id="KW-0812">Transmembrane</keyword>
<keyword evidence="2" id="KW-0472">Membrane</keyword>
<protein>
    <submittedName>
        <fullName evidence="3">Pilus assembly protein PilO</fullName>
    </submittedName>
</protein>
<name>A0A2A2TL82_9CYAN</name>
<feature type="coiled-coil region" evidence="1">
    <location>
        <begin position="71"/>
        <end position="98"/>
    </location>
</feature>
<accession>A0A2A2TL82</accession>
<evidence type="ECO:0000256" key="2">
    <source>
        <dbReference type="SAM" id="Phobius"/>
    </source>
</evidence>
<dbReference type="EMBL" id="NTFS01000065">
    <property type="protein sequence ID" value="PAX58062.1"/>
    <property type="molecule type" value="Genomic_DNA"/>
</dbReference>
<dbReference type="AlphaFoldDB" id="A0A2A2TL82"/>
<reference evidence="3 4" key="1">
    <citation type="submission" date="2017-08" db="EMBL/GenBank/DDBJ databases">
        <title>Draft genome sequence of filamentous cyanobacterium Calothrix elsteri CCALA 953.</title>
        <authorList>
            <person name="Gagunashvili A.N."/>
            <person name="Elster J."/>
            <person name="Andresson O.S."/>
        </authorList>
    </citation>
    <scope>NUCLEOTIDE SEQUENCE [LARGE SCALE GENOMIC DNA]</scope>
    <source>
        <strain evidence="3 4">CCALA 953</strain>
    </source>
</reference>
<feature type="transmembrane region" description="Helical" evidence="2">
    <location>
        <begin position="33"/>
        <end position="55"/>
    </location>
</feature>
<dbReference type="Proteomes" id="UP000218238">
    <property type="component" value="Unassembled WGS sequence"/>
</dbReference>
<dbReference type="OrthoDB" id="483469at2"/>
<sequence>MTFSEDLDFEGGGFEEAGSAYPVIFGITFTPKVGGILIGLAGLGGAAFIFMNLVMPTWETFQQQQAKQTDLQTQIEQKKASINQIDKVKEELAKAKVQQGQVLGLFSNEKTLDTLLLDLNRLVESGNDLLPANAVKSKMKKYTPDAQKSEVITDSSFGALVNGKLKRSKVNIEFTGTYEQTQSILRNIERLQPLLIVKDYQSTLTQETATDALGKPIRKIGPVSITTGFQLQALMPLTPEELAAQVKPVAPVDGAATPAATPEPAKK</sequence>
<proteinExistence type="predicted"/>
<evidence type="ECO:0000313" key="4">
    <source>
        <dbReference type="Proteomes" id="UP000218238"/>
    </source>
</evidence>
<keyword evidence="2" id="KW-1133">Transmembrane helix</keyword>
<dbReference type="RefSeq" id="WP_095721284.1">
    <property type="nucleotide sequence ID" value="NZ_NTFS01000065.1"/>
</dbReference>
<evidence type="ECO:0000256" key="1">
    <source>
        <dbReference type="SAM" id="Coils"/>
    </source>
</evidence>
<keyword evidence="1" id="KW-0175">Coiled coil</keyword>